<protein>
    <submittedName>
        <fullName evidence="3">CAAX amino terminal protease family protein</fullName>
    </submittedName>
</protein>
<feature type="transmembrane region" description="Helical" evidence="1">
    <location>
        <begin position="193"/>
        <end position="212"/>
    </location>
</feature>
<dbReference type="PANTHER" id="PTHR36435">
    <property type="entry name" value="SLR1288 PROTEIN"/>
    <property type="match status" value="1"/>
</dbReference>
<evidence type="ECO:0000313" key="4">
    <source>
        <dbReference type="Proteomes" id="UP000274772"/>
    </source>
</evidence>
<feature type="domain" description="CAAX prenyl protease 2/Lysostaphin resistance protein A-like" evidence="2">
    <location>
        <begin position="163"/>
        <end position="254"/>
    </location>
</feature>
<keyword evidence="4" id="KW-1185">Reference proteome</keyword>
<feature type="transmembrane region" description="Helical" evidence="1">
    <location>
        <begin position="113"/>
        <end position="133"/>
    </location>
</feature>
<keyword evidence="1" id="KW-0812">Transmembrane</keyword>
<feature type="transmembrane region" description="Helical" evidence="1">
    <location>
        <begin position="30"/>
        <end position="58"/>
    </location>
</feature>
<keyword evidence="3" id="KW-0645">Protease</keyword>
<keyword evidence="3" id="KW-0378">Hydrolase</keyword>
<keyword evidence="1" id="KW-1133">Transmembrane helix</keyword>
<reference evidence="3 4" key="1">
    <citation type="submission" date="2018-05" db="EMBL/GenBank/DDBJ databases">
        <title>Complete genome sequencing of three human clinical isolates of Staphylococcus caprae reveals virulence factors similar to those of S. epidermidis and S. capitis.</title>
        <authorList>
            <person name="Watanabe S."/>
            <person name="Cui L."/>
        </authorList>
    </citation>
    <scope>NUCLEOTIDE SEQUENCE [LARGE SCALE GENOMIC DNA]</scope>
    <source>
        <strain evidence="3 4">JMUB590</strain>
    </source>
</reference>
<evidence type="ECO:0000259" key="2">
    <source>
        <dbReference type="Pfam" id="PF02517"/>
    </source>
</evidence>
<dbReference type="GO" id="GO:0008233">
    <property type="term" value="F:peptidase activity"/>
    <property type="evidence" value="ECO:0007669"/>
    <property type="project" value="UniProtKB-KW"/>
</dbReference>
<dbReference type="InterPro" id="IPR052710">
    <property type="entry name" value="CAAX_protease"/>
</dbReference>
<dbReference type="InterPro" id="IPR003675">
    <property type="entry name" value="Rce1/LyrA-like_dom"/>
</dbReference>
<evidence type="ECO:0000256" key="1">
    <source>
        <dbReference type="SAM" id="Phobius"/>
    </source>
</evidence>
<dbReference type="GeneID" id="58050282"/>
<proteinExistence type="predicted"/>
<dbReference type="PANTHER" id="PTHR36435:SF1">
    <property type="entry name" value="CAAX AMINO TERMINAL PROTEASE FAMILY PROTEIN"/>
    <property type="match status" value="1"/>
</dbReference>
<dbReference type="GO" id="GO:0006508">
    <property type="term" value="P:proteolysis"/>
    <property type="evidence" value="ECO:0007669"/>
    <property type="project" value="UniProtKB-KW"/>
</dbReference>
<feature type="transmembrane region" description="Helical" evidence="1">
    <location>
        <begin position="70"/>
        <end position="92"/>
    </location>
</feature>
<sequence>MVSESQEQHHQAYPSFNNEFASKRIVKRDFWLIPIYVFSYMVLPIILGFLITIFWGALNPLLSEKYLFDYFMNATSVCTIIGQLLFLLSFYLMHRKTIVPIAISRFKALRKHIILIIGTIVLIYLFSALYGYAMEFLPEKFQFEDTENNKEIAKMFTHGWLIPFLYIDIAILTPFVEELLFRHLLIHELGKKLTYGVMYVISIVIFAGVHCIDAKSPFEIGPYLIIATGIVAAYHFSGRNLATTITMHMTINTISFIMMVFTL</sequence>
<dbReference type="RefSeq" id="WP_002444199.1">
    <property type="nucleotide sequence ID" value="NZ_AP018586.1"/>
</dbReference>
<dbReference type="Proteomes" id="UP000274772">
    <property type="component" value="Chromosome"/>
</dbReference>
<dbReference type="Pfam" id="PF02517">
    <property type="entry name" value="Rce1-like"/>
    <property type="match status" value="1"/>
</dbReference>
<evidence type="ECO:0000313" key="3">
    <source>
        <dbReference type="EMBL" id="BBD91622.1"/>
    </source>
</evidence>
<keyword evidence="1" id="KW-0472">Membrane</keyword>
<accession>A0ABM7FT49</accession>
<name>A0ABM7FT49_9STAP</name>
<organism evidence="3 4">
    <name type="scientific">Staphylococcus caprae</name>
    <dbReference type="NCBI Taxonomy" id="29380"/>
    <lineage>
        <taxon>Bacteria</taxon>
        <taxon>Bacillati</taxon>
        <taxon>Bacillota</taxon>
        <taxon>Bacilli</taxon>
        <taxon>Bacillales</taxon>
        <taxon>Staphylococcaceae</taxon>
        <taxon>Staphylococcus</taxon>
    </lineage>
</organism>
<dbReference type="EMBL" id="AP018586">
    <property type="protein sequence ID" value="BBD91622.1"/>
    <property type="molecule type" value="Genomic_DNA"/>
</dbReference>
<feature type="transmembrane region" description="Helical" evidence="1">
    <location>
        <begin position="218"/>
        <end position="234"/>
    </location>
</feature>
<feature type="transmembrane region" description="Helical" evidence="1">
    <location>
        <begin position="160"/>
        <end position="181"/>
    </location>
</feature>
<gene>
    <name evidence="3" type="ORF">JMUB590_0512</name>
</gene>